<dbReference type="GO" id="GO:0002197">
    <property type="term" value="C:xanthine dehydrogenase complex"/>
    <property type="evidence" value="ECO:0007669"/>
    <property type="project" value="InterPro"/>
</dbReference>
<dbReference type="InterPro" id="IPR036683">
    <property type="entry name" value="CO_DH_flav_C_dom_sf"/>
</dbReference>
<evidence type="ECO:0000313" key="5">
    <source>
        <dbReference type="Proteomes" id="UP000013085"/>
    </source>
</evidence>
<proteinExistence type="predicted"/>
<dbReference type="SMART" id="SM01092">
    <property type="entry name" value="CO_deh_flav_C"/>
    <property type="match status" value="1"/>
</dbReference>
<dbReference type="InterPro" id="IPR036318">
    <property type="entry name" value="FAD-bd_PCMH-like_sf"/>
</dbReference>
<dbReference type="AlphaFoldDB" id="A0A0E2HHM8"/>
<dbReference type="NCBIfam" id="NF007427">
    <property type="entry name" value="PRK09971.1"/>
    <property type="match status" value="1"/>
</dbReference>
<reference evidence="4 5" key="1">
    <citation type="submission" date="2013-01" db="EMBL/GenBank/DDBJ databases">
        <title>The Genome Sequence of Clostridium clostridioforme 90A8.</title>
        <authorList>
            <consortium name="The Broad Institute Genome Sequencing Platform"/>
            <person name="Earl A."/>
            <person name="Ward D."/>
            <person name="Feldgarden M."/>
            <person name="Gevers D."/>
            <person name="Courvalin P."/>
            <person name="Lambert T."/>
            <person name="Walker B."/>
            <person name="Young S.K."/>
            <person name="Zeng Q."/>
            <person name="Gargeya S."/>
            <person name="Fitzgerald M."/>
            <person name="Haas B."/>
            <person name="Abouelleil A."/>
            <person name="Alvarado L."/>
            <person name="Arachchi H.M."/>
            <person name="Berlin A.M."/>
            <person name="Chapman S.B."/>
            <person name="Dewar J."/>
            <person name="Goldberg J."/>
            <person name="Griggs A."/>
            <person name="Gujja S."/>
            <person name="Hansen M."/>
            <person name="Howarth C."/>
            <person name="Imamovic A."/>
            <person name="Larimer J."/>
            <person name="McCowan C."/>
            <person name="Murphy C."/>
            <person name="Neiman D."/>
            <person name="Pearson M."/>
            <person name="Priest M."/>
            <person name="Roberts A."/>
            <person name="Saif S."/>
            <person name="Shea T."/>
            <person name="Sisk P."/>
            <person name="Sykes S."/>
            <person name="Wortman J."/>
            <person name="Nusbaum C."/>
            <person name="Birren B."/>
        </authorList>
    </citation>
    <scope>NUCLEOTIDE SEQUENCE [LARGE SCALE GENOMIC DNA]</scope>
    <source>
        <strain evidence="4 5">90A8</strain>
    </source>
</reference>
<dbReference type="PATRIC" id="fig|999408.3.peg.5117"/>
<dbReference type="GO" id="GO:0004854">
    <property type="term" value="F:xanthine dehydrogenase activity"/>
    <property type="evidence" value="ECO:0007669"/>
    <property type="project" value="InterPro"/>
</dbReference>
<dbReference type="Gene3D" id="3.30.43.10">
    <property type="entry name" value="Uridine Diphospho-n-acetylenolpyruvylglucosamine Reductase, domain 2"/>
    <property type="match status" value="1"/>
</dbReference>
<dbReference type="Pfam" id="PF03450">
    <property type="entry name" value="CO_deh_flav_C"/>
    <property type="match status" value="1"/>
</dbReference>
<gene>
    <name evidence="4" type="ORF">HMPREF1090_04751</name>
</gene>
<evidence type="ECO:0000313" key="4">
    <source>
        <dbReference type="EMBL" id="ENZ08895.1"/>
    </source>
</evidence>
<dbReference type="InterPro" id="IPR016169">
    <property type="entry name" value="FAD-bd_PCMH_sub2"/>
</dbReference>
<dbReference type="Gene3D" id="3.30.465.10">
    <property type="match status" value="1"/>
</dbReference>
<dbReference type="InterPro" id="IPR016167">
    <property type="entry name" value="FAD-bd_PCMH_sub1"/>
</dbReference>
<dbReference type="InterPro" id="IPR005107">
    <property type="entry name" value="CO_DH_flav_C"/>
</dbReference>
<dbReference type="GO" id="GO:0071949">
    <property type="term" value="F:FAD binding"/>
    <property type="evidence" value="ECO:0007669"/>
    <property type="project" value="InterPro"/>
</dbReference>
<comment type="caution">
    <text evidence="4">The sequence shown here is derived from an EMBL/GenBank/DDBJ whole genome shotgun (WGS) entry which is preliminary data.</text>
</comment>
<dbReference type="SUPFAM" id="SSF56176">
    <property type="entry name" value="FAD-binding/transporter-associated domain-like"/>
    <property type="match status" value="1"/>
</dbReference>
<dbReference type="SUPFAM" id="SSF55447">
    <property type="entry name" value="CO dehydrogenase flavoprotein C-terminal domain-like"/>
    <property type="match status" value="1"/>
</dbReference>
<dbReference type="PROSITE" id="PS51387">
    <property type="entry name" value="FAD_PCMH"/>
    <property type="match status" value="1"/>
</dbReference>
<sequence length="296" mass="31995">MFDIKSFYEAKDVADAINALVKNPDAEIISGGTDVLIRVREGKDAGRSVVSIHNIEALKGVRLLDNGGLWIGAGTAFSHITNDALIQKYIPMLGDAVDMVGGPQIRNTGTIGGNICNGATSADSASTMWTLEADVLLEGPEGKRTVPVCEFYTGPGRTVRQRTEVCTGFLVHKSSIEGWSGHYIKYGKRKAMEIATLGCAVRVKLSRDREWIEDVRLGYGVAGPTPLRCREAEHGLKGRAVNDREAILAFGKAALEEVNPRSSWRASKEFRLQLIEELSKRALAEAIKKAGGAVNA</sequence>
<dbReference type="GeneID" id="57960743"/>
<dbReference type="PANTHER" id="PTHR42659">
    <property type="entry name" value="XANTHINE DEHYDROGENASE SUBUNIT C-RELATED"/>
    <property type="match status" value="1"/>
</dbReference>
<keyword evidence="1" id="KW-0285">Flavoprotein</keyword>
<dbReference type="RefSeq" id="WP_002594463.1">
    <property type="nucleotide sequence ID" value="NZ_KB850988.1"/>
</dbReference>
<dbReference type="NCBIfam" id="NF043083">
    <property type="entry name" value="XdhB_XDHase"/>
    <property type="match status" value="1"/>
</dbReference>
<feature type="domain" description="FAD-binding PCMH-type" evidence="3">
    <location>
        <begin position="1"/>
        <end position="176"/>
    </location>
</feature>
<keyword evidence="2" id="KW-0560">Oxidoreductase</keyword>
<accession>A0A0E2HHM8</accession>
<dbReference type="InterPro" id="IPR002346">
    <property type="entry name" value="Mopterin_DH_FAD-bd"/>
</dbReference>
<dbReference type="Pfam" id="PF00941">
    <property type="entry name" value="FAD_binding_5"/>
    <property type="match status" value="1"/>
</dbReference>
<protein>
    <submittedName>
        <fullName evidence="4">Xanthine dehydrogenase FAD-binding subunit</fullName>
    </submittedName>
</protein>
<dbReference type="Proteomes" id="UP000013085">
    <property type="component" value="Unassembled WGS sequence"/>
</dbReference>
<dbReference type="Gene3D" id="3.30.390.50">
    <property type="entry name" value="CO dehydrogenase flavoprotein, C-terminal domain"/>
    <property type="match status" value="1"/>
</dbReference>
<dbReference type="InterPro" id="IPR016166">
    <property type="entry name" value="FAD-bd_PCMH"/>
</dbReference>
<dbReference type="HOGENOM" id="CLU_058050_0_1_9"/>
<evidence type="ECO:0000256" key="1">
    <source>
        <dbReference type="ARBA" id="ARBA00022630"/>
    </source>
</evidence>
<dbReference type="InterPro" id="IPR050031">
    <property type="entry name" value="XdhB_XDHase"/>
</dbReference>
<dbReference type="EMBL" id="AGYR01000058">
    <property type="protein sequence ID" value="ENZ08895.1"/>
    <property type="molecule type" value="Genomic_DNA"/>
</dbReference>
<organism evidence="4 5">
    <name type="scientific">[Clostridium] clostridioforme 90A8</name>
    <dbReference type="NCBI Taxonomy" id="999408"/>
    <lineage>
        <taxon>Bacteria</taxon>
        <taxon>Bacillati</taxon>
        <taxon>Bacillota</taxon>
        <taxon>Clostridia</taxon>
        <taxon>Lachnospirales</taxon>
        <taxon>Lachnospiraceae</taxon>
        <taxon>Enterocloster</taxon>
    </lineage>
</organism>
<evidence type="ECO:0000259" key="3">
    <source>
        <dbReference type="PROSITE" id="PS51387"/>
    </source>
</evidence>
<dbReference type="InterPro" id="IPR051312">
    <property type="entry name" value="Diverse_Substr_Oxidored"/>
</dbReference>
<dbReference type="PANTHER" id="PTHR42659:SF9">
    <property type="entry name" value="XANTHINE DEHYDROGENASE FAD-BINDING SUBUNIT XDHB-RELATED"/>
    <property type="match status" value="1"/>
</dbReference>
<name>A0A0E2HHM8_9FIRM</name>
<evidence type="ECO:0000256" key="2">
    <source>
        <dbReference type="ARBA" id="ARBA00023002"/>
    </source>
</evidence>